<feature type="transmembrane region" description="Helical" evidence="5">
    <location>
        <begin position="500"/>
        <end position="519"/>
    </location>
</feature>
<dbReference type="Proteomes" id="UP000033140">
    <property type="component" value="Unassembled WGS sequence"/>
</dbReference>
<feature type="transmembrane region" description="Helical" evidence="5">
    <location>
        <begin position="173"/>
        <end position="190"/>
    </location>
</feature>
<accession>A0A0E9NQ10</accession>
<dbReference type="AlphaFoldDB" id="A0A0E9NQ10"/>
<evidence type="ECO:0000256" key="2">
    <source>
        <dbReference type="ARBA" id="ARBA00022692"/>
    </source>
</evidence>
<feature type="transmembrane region" description="Helical" evidence="5">
    <location>
        <begin position="149"/>
        <end position="166"/>
    </location>
</feature>
<evidence type="ECO:0000256" key="1">
    <source>
        <dbReference type="ARBA" id="ARBA00004141"/>
    </source>
</evidence>
<reference evidence="6 7" key="2">
    <citation type="journal article" date="2014" name="J. Gen. Appl. Microbiol.">
        <title>The early diverging ascomycetous budding yeast Saitoella complicata has three histone deacetylases belonging to the Clr6, Hos2, and Rpd3 lineages.</title>
        <authorList>
            <person name="Nishida H."/>
            <person name="Matsumoto T."/>
            <person name="Kondo S."/>
            <person name="Hamamoto M."/>
            <person name="Yoshikawa H."/>
        </authorList>
    </citation>
    <scope>NUCLEOTIDE SEQUENCE [LARGE SCALE GENOMIC DNA]</scope>
    <source>
        <strain evidence="6 7">NRRL Y-17804</strain>
    </source>
</reference>
<comment type="subcellular location">
    <subcellularLocation>
        <location evidence="1">Membrane</location>
        <topology evidence="1">Multi-pass membrane protein</topology>
    </subcellularLocation>
</comment>
<dbReference type="PANTHER" id="PTHR23294">
    <property type="entry name" value="ET TRANSLATION PRODUCT-RELATED"/>
    <property type="match status" value="1"/>
</dbReference>
<comment type="caution">
    <text evidence="6">The sequence shown here is derived from an EMBL/GenBank/DDBJ whole genome shotgun (WGS) entry which is preliminary data.</text>
</comment>
<feature type="transmembrane region" description="Helical" evidence="5">
    <location>
        <begin position="320"/>
        <end position="344"/>
    </location>
</feature>
<dbReference type="STRING" id="698492.A0A0E9NQ10"/>
<organism evidence="6 7">
    <name type="scientific">Saitoella complicata (strain BCRC 22490 / CBS 7301 / JCM 7358 / NBRC 10748 / NRRL Y-17804)</name>
    <dbReference type="NCBI Taxonomy" id="698492"/>
    <lineage>
        <taxon>Eukaryota</taxon>
        <taxon>Fungi</taxon>
        <taxon>Dikarya</taxon>
        <taxon>Ascomycota</taxon>
        <taxon>Taphrinomycotina</taxon>
        <taxon>Taphrinomycotina incertae sedis</taxon>
        <taxon>Saitoella</taxon>
    </lineage>
</organism>
<evidence type="ECO:0000256" key="5">
    <source>
        <dbReference type="SAM" id="Phobius"/>
    </source>
</evidence>
<feature type="transmembrane region" description="Helical" evidence="5">
    <location>
        <begin position="271"/>
        <end position="292"/>
    </location>
</feature>
<dbReference type="SUPFAM" id="SSF103473">
    <property type="entry name" value="MFS general substrate transporter"/>
    <property type="match status" value="1"/>
</dbReference>
<evidence type="ECO:0000256" key="4">
    <source>
        <dbReference type="ARBA" id="ARBA00023136"/>
    </source>
</evidence>
<proteinExistence type="predicted"/>
<evidence type="ECO:0000313" key="6">
    <source>
        <dbReference type="EMBL" id="GAO51919.1"/>
    </source>
</evidence>
<feature type="transmembrane region" description="Helical" evidence="5">
    <location>
        <begin position="108"/>
        <end position="129"/>
    </location>
</feature>
<feature type="transmembrane region" description="Helical" evidence="5">
    <location>
        <begin position="364"/>
        <end position="381"/>
    </location>
</feature>
<keyword evidence="3 5" id="KW-1133">Transmembrane helix</keyword>
<evidence type="ECO:0000256" key="3">
    <source>
        <dbReference type="ARBA" id="ARBA00022989"/>
    </source>
</evidence>
<feature type="transmembrane region" description="Helical" evidence="5">
    <location>
        <begin position="202"/>
        <end position="224"/>
    </location>
</feature>
<feature type="transmembrane region" description="Helical" evidence="5">
    <location>
        <begin position="393"/>
        <end position="414"/>
    </location>
</feature>
<dbReference type="GO" id="GO:0016020">
    <property type="term" value="C:membrane"/>
    <property type="evidence" value="ECO:0007669"/>
    <property type="project" value="UniProtKB-SubCell"/>
</dbReference>
<reference evidence="6 7" key="1">
    <citation type="journal article" date="2011" name="J. Gen. Appl. Microbiol.">
        <title>Draft genome sequencing of the enigmatic yeast Saitoella complicata.</title>
        <authorList>
            <person name="Nishida H."/>
            <person name="Hamamoto M."/>
            <person name="Sugiyama J."/>
        </authorList>
    </citation>
    <scope>NUCLEOTIDE SEQUENCE [LARGE SCALE GENOMIC DNA]</scope>
    <source>
        <strain evidence="6 7">NRRL Y-17804</strain>
    </source>
</reference>
<dbReference type="InterPro" id="IPR036259">
    <property type="entry name" value="MFS_trans_sf"/>
</dbReference>
<keyword evidence="2 5" id="KW-0812">Transmembrane</keyword>
<dbReference type="EMBL" id="BACD03000055">
    <property type="protein sequence ID" value="GAO51919.1"/>
    <property type="molecule type" value="Genomic_DNA"/>
</dbReference>
<reference evidence="6 7" key="3">
    <citation type="journal article" date="2015" name="Genome Announc.">
        <title>Draft Genome Sequence of the Archiascomycetous Yeast Saitoella complicata.</title>
        <authorList>
            <person name="Yamauchi K."/>
            <person name="Kondo S."/>
            <person name="Hamamoto M."/>
            <person name="Takahashi Y."/>
            <person name="Ogura Y."/>
            <person name="Hayashi T."/>
            <person name="Nishida H."/>
        </authorList>
    </citation>
    <scope>NUCLEOTIDE SEQUENCE [LARGE SCALE GENOMIC DNA]</scope>
    <source>
        <strain evidence="6 7">NRRL Y-17804</strain>
    </source>
</reference>
<dbReference type="InterPro" id="IPR051617">
    <property type="entry name" value="UNC-93-like_regulator"/>
</dbReference>
<dbReference type="PANTHER" id="PTHR23294:SF59">
    <property type="entry name" value="UNC93-LIKE PROTEIN C922.05C"/>
    <property type="match status" value="1"/>
</dbReference>
<evidence type="ECO:0000313" key="7">
    <source>
        <dbReference type="Proteomes" id="UP000033140"/>
    </source>
</evidence>
<keyword evidence="7" id="KW-1185">Reference proteome</keyword>
<feature type="transmembrane region" description="Helical" evidence="5">
    <location>
        <begin position="434"/>
        <end position="454"/>
    </location>
</feature>
<feature type="transmembrane region" description="Helical" evidence="5">
    <location>
        <begin position="475"/>
        <end position="494"/>
    </location>
</feature>
<dbReference type="Pfam" id="PF05978">
    <property type="entry name" value="UNC-93"/>
    <property type="match status" value="1"/>
</dbReference>
<dbReference type="Gene3D" id="1.20.1250.20">
    <property type="entry name" value="MFS general substrate transporter like domains"/>
    <property type="match status" value="1"/>
</dbReference>
<name>A0A0E9NQ10_SAICN</name>
<gene>
    <name evidence="6" type="ORF">G7K_6007-t1</name>
</gene>
<keyword evidence="4 5" id="KW-0472">Membrane</keyword>
<protein>
    <recommendedName>
        <fullName evidence="8">Major facilitator superfamily (MFS) profile domain-containing protein</fullName>
    </recommendedName>
</protein>
<evidence type="ECO:0008006" key="8">
    <source>
        <dbReference type="Google" id="ProtNLM"/>
    </source>
</evidence>
<dbReference type="OMA" id="QLTFDND"/>
<feature type="transmembrane region" description="Helical" evidence="5">
    <location>
        <begin position="236"/>
        <end position="259"/>
    </location>
</feature>
<sequence length="552" mass="59782">MRLISMIRSIMTSPSTRGHAPGPPDPIRVKASQDRSYHRYLSITADQITESMSGTGSHALTPLFTPPRRDMGLGRPTPWADTFVRSTLQRHHDMTSAPSLLTRFRTPLWQSLLVGLVLFCCPGMFDAINGMGAGGQAASSTSLVAKSNSALYACFAIIGFFGGSVNNTIGPRWTLFIGTFGYAVYVGSLWCLDRGGPEAFVIAGGALCGLSAGLLWTAQGFVVMSYPREHEKSRHFAYQWSMLGVGAAIGGLIPFAQIMRNGGKSGDKVSTGSYVGFFIVICVGIVASFFLADPAVVKHKDGTPVTTTKPMNFRDEFKSVCGLVFDWKIMALAPACLASNWFYAYQFSMNAFYFSLRSRTLNSMIYWLTQVFGTFGISAILDATALGDRRRRGIIGLAVISIFVLATWSGGAAFQSTFSEHNPSPSSDWTDSNWAGPFVLYVLYGMADAMYQSYCYWLMGAITNDPWTLARYAGFYKGLQSAGGALSFGISAAGVGFMRQLIVCFVLQGVSLPLMFVVAKTVSKTNYASGEDAEEKTRMEVGEKDAAVISVA</sequence>
<dbReference type="InterPro" id="IPR010291">
    <property type="entry name" value="Ion_channel_UNC-93"/>
</dbReference>